<feature type="compositionally biased region" description="Basic residues" evidence="1">
    <location>
        <begin position="50"/>
        <end position="63"/>
    </location>
</feature>
<organism evidence="2 3">
    <name type="scientific">Hoylesella enoeca</name>
    <dbReference type="NCBI Taxonomy" id="76123"/>
    <lineage>
        <taxon>Bacteria</taxon>
        <taxon>Pseudomonadati</taxon>
        <taxon>Bacteroidota</taxon>
        <taxon>Bacteroidia</taxon>
        <taxon>Bacteroidales</taxon>
        <taxon>Prevotellaceae</taxon>
        <taxon>Hoylesella</taxon>
    </lineage>
</organism>
<evidence type="ECO:0000256" key="1">
    <source>
        <dbReference type="SAM" id="MobiDB-lite"/>
    </source>
</evidence>
<dbReference type="KEGG" id="peo:AS203_02790"/>
<name>A0A0S2KJK5_9BACT</name>
<feature type="compositionally biased region" description="Basic and acidic residues" evidence="1">
    <location>
        <begin position="78"/>
        <end position="93"/>
    </location>
</feature>
<keyword evidence="3" id="KW-1185">Reference proteome</keyword>
<reference evidence="3" key="1">
    <citation type="submission" date="2015-11" db="EMBL/GenBank/DDBJ databases">
        <authorList>
            <person name="Holder M.E."/>
            <person name="Ajami N.J."/>
            <person name="Petrosino J.F."/>
        </authorList>
    </citation>
    <scope>NUCLEOTIDE SEQUENCE [LARGE SCALE GENOMIC DNA]</scope>
    <source>
        <strain evidence="3">F0113</strain>
    </source>
</reference>
<evidence type="ECO:0000313" key="3">
    <source>
        <dbReference type="Proteomes" id="UP000056252"/>
    </source>
</evidence>
<accession>A0A0S2KJK5</accession>
<feature type="region of interest" description="Disordered" evidence="1">
    <location>
        <begin position="32"/>
        <end position="93"/>
    </location>
</feature>
<dbReference type="Proteomes" id="UP000056252">
    <property type="component" value="Chromosome"/>
</dbReference>
<evidence type="ECO:0000313" key="2">
    <source>
        <dbReference type="EMBL" id="ALO48146.1"/>
    </source>
</evidence>
<gene>
    <name evidence="2" type="ORF">AS203_02790</name>
</gene>
<dbReference type="STRING" id="76123.AS203_02790"/>
<proteinExistence type="predicted"/>
<sequence>MKQSKCFYTPREREKYSAEVLGKWNFAKKNDFPRLRMNEKQEKTALRQVPKTRKSKKQSFGTHRRSENRKNSSSAGAENEKIQKTELRHLPTE</sequence>
<dbReference type="EMBL" id="CP013195">
    <property type="protein sequence ID" value="ALO48146.1"/>
    <property type="molecule type" value="Genomic_DNA"/>
</dbReference>
<protein>
    <submittedName>
        <fullName evidence="2">Uncharacterized protein</fullName>
    </submittedName>
</protein>
<feature type="compositionally biased region" description="Basic and acidic residues" evidence="1">
    <location>
        <begin position="32"/>
        <end position="45"/>
    </location>
</feature>
<dbReference type="AlphaFoldDB" id="A0A0S2KJK5"/>